<feature type="compositionally biased region" description="Basic residues" evidence="1">
    <location>
        <begin position="183"/>
        <end position="195"/>
    </location>
</feature>
<dbReference type="Proteomes" id="UP001266305">
    <property type="component" value="Unassembled WGS sequence"/>
</dbReference>
<gene>
    <name evidence="2" type="ORF">P7K49_013962</name>
</gene>
<evidence type="ECO:0000313" key="3">
    <source>
        <dbReference type="Proteomes" id="UP001266305"/>
    </source>
</evidence>
<feature type="compositionally biased region" description="Basic and acidic residues" evidence="1">
    <location>
        <begin position="232"/>
        <end position="242"/>
    </location>
</feature>
<protein>
    <submittedName>
        <fullName evidence="2">Uncharacterized protein</fullName>
    </submittedName>
</protein>
<organism evidence="2 3">
    <name type="scientific">Saguinus oedipus</name>
    <name type="common">Cotton-top tamarin</name>
    <name type="synonym">Oedipomidas oedipus</name>
    <dbReference type="NCBI Taxonomy" id="9490"/>
    <lineage>
        <taxon>Eukaryota</taxon>
        <taxon>Metazoa</taxon>
        <taxon>Chordata</taxon>
        <taxon>Craniata</taxon>
        <taxon>Vertebrata</taxon>
        <taxon>Euteleostomi</taxon>
        <taxon>Mammalia</taxon>
        <taxon>Eutheria</taxon>
        <taxon>Euarchontoglires</taxon>
        <taxon>Primates</taxon>
        <taxon>Haplorrhini</taxon>
        <taxon>Platyrrhini</taxon>
        <taxon>Cebidae</taxon>
        <taxon>Callitrichinae</taxon>
        <taxon>Saguinus</taxon>
    </lineage>
</organism>
<keyword evidence="3" id="KW-1185">Reference proteome</keyword>
<feature type="region of interest" description="Disordered" evidence="1">
    <location>
        <begin position="1"/>
        <end position="108"/>
    </location>
</feature>
<dbReference type="EMBL" id="JASSZA010000006">
    <property type="protein sequence ID" value="KAK2108797.1"/>
    <property type="molecule type" value="Genomic_DNA"/>
</dbReference>
<proteinExistence type="predicted"/>
<feature type="region of interest" description="Disordered" evidence="1">
    <location>
        <begin position="179"/>
        <end position="290"/>
    </location>
</feature>
<reference evidence="2 3" key="1">
    <citation type="submission" date="2023-05" db="EMBL/GenBank/DDBJ databases">
        <title>B98-5 Cell Line De Novo Hybrid Assembly: An Optical Mapping Approach.</title>
        <authorList>
            <person name="Kananen K."/>
            <person name="Auerbach J.A."/>
            <person name="Kautto E."/>
            <person name="Blachly J.S."/>
        </authorList>
    </citation>
    <scope>NUCLEOTIDE SEQUENCE [LARGE SCALE GENOMIC DNA]</scope>
    <source>
        <strain evidence="2">B95-8</strain>
        <tissue evidence="2">Cell line</tissue>
    </source>
</reference>
<comment type="caution">
    <text evidence="2">The sequence shown here is derived from an EMBL/GenBank/DDBJ whole genome shotgun (WGS) entry which is preliminary data.</text>
</comment>
<feature type="compositionally biased region" description="Low complexity" evidence="1">
    <location>
        <begin position="264"/>
        <end position="290"/>
    </location>
</feature>
<name>A0ABQ9VHF1_SAGOE</name>
<accession>A0ABQ9VHF1</accession>
<sequence>MAVTVNVRDECVRENPPPASEGVSPLIPAPSPTGSWGGSGLLSSCSARNSSPGAERRWPPGSVGKRRLQEREALGRSGRGYRRDGGSVEWSRSHRGRISSPAQLPHSLVRPAPSACEVEEARASGLAAATDERGGHSGVTAALGNLRCHGRSLSLPFHPGGKQEARRLAERRTGAWTNEHSRWRERRRMRAKKRGGTTVHPRSPSSAVSPPGPGAGGAVRRERIPVCGRGRASPEKPVKQEEMAALDVDSGGGGGGGGGGGHGEYLQQQQQHGNGAVAAAAAAAAQVRSG</sequence>
<feature type="compositionally biased region" description="Gly residues" evidence="1">
    <location>
        <begin position="250"/>
        <end position="263"/>
    </location>
</feature>
<evidence type="ECO:0000256" key="1">
    <source>
        <dbReference type="SAM" id="MobiDB-lite"/>
    </source>
</evidence>
<evidence type="ECO:0000313" key="2">
    <source>
        <dbReference type="EMBL" id="KAK2108797.1"/>
    </source>
</evidence>